<evidence type="ECO:0000256" key="6">
    <source>
        <dbReference type="ARBA" id="ARBA00023136"/>
    </source>
</evidence>
<evidence type="ECO:0000256" key="3">
    <source>
        <dbReference type="ARBA" id="ARBA00022692"/>
    </source>
</evidence>
<feature type="transmembrane region" description="Helical" evidence="7">
    <location>
        <begin position="109"/>
        <end position="125"/>
    </location>
</feature>
<dbReference type="EMBL" id="LR862131">
    <property type="protein sequence ID" value="CAD1836984.1"/>
    <property type="molecule type" value="Genomic_DNA"/>
</dbReference>
<name>A0A6V7Q1C8_ANACO</name>
<keyword evidence="7" id="KW-0150">Chloroplast</keyword>
<comment type="subcellular location">
    <subcellularLocation>
        <location evidence="1">Plastid</location>
        <location evidence="1">Chloroplast inner membrane</location>
        <topology evidence="1">Multi-pass membrane protein</topology>
    </subcellularLocation>
    <subcellularLocation>
        <location evidence="7">Plastid</location>
        <location evidence="7">Chloroplast membrane</location>
        <topology evidence="7">Multi-pass membrane protein</topology>
    </subcellularLocation>
</comment>
<sequence>MATISLLCLSPQLHHPLLLRSPYPNPNFLLPYQSPNVRSLIPLKSTPRTIISSSFSSSPVPASDRLLSALAYSLPLLNSLHYGRFLLARSPAASAAAAPLLPLAAAYRAVPYAPFVAFFALYLGVARNPSLARFVRFNAMQAVVLDVLLALPALAHRVLGGAAPARGLGFRALVLGYDIIFVAAAASFLYSVLSCVLGRTPYLPLVASAADRQL</sequence>
<evidence type="ECO:0000313" key="8">
    <source>
        <dbReference type="EMBL" id="CAD1836984.1"/>
    </source>
</evidence>
<reference evidence="8" key="1">
    <citation type="submission" date="2020-07" db="EMBL/GenBank/DDBJ databases">
        <authorList>
            <person name="Lin J."/>
        </authorList>
    </citation>
    <scope>NUCLEOTIDE SEQUENCE</scope>
</reference>
<keyword evidence="3 7" id="KW-0812">Transmembrane</keyword>
<keyword evidence="5 7" id="KW-1133">Transmembrane helix</keyword>
<evidence type="ECO:0000256" key="1">
    <source>
        <dbReference type="ARBA" id="ARBA00004478"/>
    </source>
</evidence>
<dbReference type="AlphaFoldDB" id="A0A6V7Q1C8"/>
<feature type="transmembrane region" description="Helical" evidence="7">
    <location>
        <begin position="175"/>
        <end position="197"/>
    </location>
</feature>
<protein>
    <recommendedName>
        <fullName evidence="7">Protein TIC 20</fullName>
    </recommendedName>
</protein>
<keyword evidence="4" id="KW-1001">Plastid inner membrane</keyword>
<evidence type="ECO:0000256" key="2">
    <source>
        <dbReference type="ARBA" id="ARBA00009596"/>
    </source>
</evidence>
<proteinExistence type="inferred from homology"/>
<dbReference type="PANTHER" id="PTHR33510:SF5">
    <property type="entry name" value="PROTEIN TIC 20-II, CHLOROPLASTIC"/>
    <property type="match status" value="1"/>
</dbReference>
<evidence type="ECO:0000256" key="7">
    <source>
        <dbReference type="RuleBase" id="RU367003"/>
    </source>
</evidence>
<evidence type="ECO:0000256" key="4">
    <source>
        <dbReference type="ARBA" id="ARBA00022780"/>
    </source>
</evidence>
<comment type="function">
    <text evidence="7">Involved in protein precursor import into chloroplasts.</text>
</comment>
<dbReference type="PANTHER" id="PTHR33510">
    <property type="entry name" value="PROTEIN TIC 20-II, CHLOROPLASTIC"/>
    <property type="match status" value="1"/>
</dbReference>
<dbReference type="GO" id="GO:0009706">
    <property type="term" value="C:chloroplast inner membrane"/>
    <property type="evidence" value="ECO:0007669"/>
    <property type="project" value="UniProtKB-SubCell"/>
</dbReference>
<organism evidence="8">
    <name type="scientific">Ananas comosus var. bracteatus</name>
    <name type="common">red pineapple</name>
    <dbReference type="NCBI Taxonomy" id="296719"/>
    <lineage>
        <taxon>Eukaryota</taxon>
        <taxon>Viridiplantae</taxon>
        <taxon>Streptophyta</taxon>
        <taxon>Embryophyta</taxon>
        <taxon>Tracheophyta</taxon>
        <taxon>Spermatophyta</taxon>
        <taxon>Magnoliopsida</taxon>
        <taxon>Liliopsida</taxon>
        <taxon>Poales</taxon>
        <taxon>Bromeliaceae</taxon>
        <taxon>Bromelioideae</taxon>
        <taxon>Ananas</taxon>
    </lineage>
</organism>
<accession>A0A6V7Q1C8</accession>
<dbReference type="InterPro" id="IPR005691">
    <property type="entry name" value="Tic20"/>
</dbReference>
<keyword evidence="6 7" id="KW-0472">Membrane</keyword>
<dbReference type="Pfam" id="PF16166">
    <property type="entry name" value="TIC20"/>
    <property type="match status" value="1"/>
</dbReference>
<comment type="caution">
    <text evidence="7">Lacks conserved residue(s) required for the propagation of feature annotation.</text>
</comment>
<gene>
    <name evidence="8" type="ORF">CB5_LOCUS20195</name>
</gene>
<comment type="similarity">
    <text evidence="2 7">Belongs to the Tic20 family.</text>
</comment>
<keyword evidence="7" id="KW-0934">Plastid</keyword>
<evidence type="ECO:0000256" key="5">
    <source>
        <dbReference type="ARBA" id="ARBA00022989"/>
    </source>
</evidence>
<feature type="transmembrane region" description="Helical" evidence="7">
    <location>
        <begin position="137"/>
        <end position="155"/>
    </location>
</feature>